<evidence type="ECO:0000259" key="7">
    <source>
        <dbReference type="Pfam" id="PF26049"/>
    </source>
</evidence>
<protein>
    <submittedName>
        <fullName evidence="8">SAM-dependent methyltransferase</fullName>
    </submittedName>
</protein>
<dbReference type="Gene3D" id="3.40.50.150">
    <property type="entry name" value="Vaccinia Virus protein VP39"/>
    <property type="match status" value="2"/>
</dbReference>
<evidence type="ECO:0000259" key="6">
    <source>
        <dbReference type="Pfam" id="PF05175"/>
    </source>
</evidence>
<feature type="domain" description="RlmG N-terminal" evidence="7">
    <location>
        <begin position="16"/>
        <end position="190"/>
    </location>
</feature>
<evidence type="ECO:0000256" key="4">
    <source>
        <dbReference type="ARBA" id="ARBA00022679"/>
    </source>
</evidence>
<evidence type="ECO:0000313" key="8">
    <source>
        <dbReference type="EMBL" id="HAN29053.1"/>
    </source>
</evidence>
<dbReference type="PIRSF" id="PIRSF037565">
    <property type="entry name" value="RRNA_m2G_Mtase_RsmD_prd"/>
    <property type="match status" value="1"/>
</dbReference>
<dbReference type="PANTHER" id="PTHR47816:SF5">
    <property type="entry name" value="RIBOSOMAL RNA LARGE SUBUNIT METHYLTRANSFERASE G"/>
    <property type="match status" value="1"/>
</dbReference>
<evidence type="ECO:0000313" key="9">
    <source>
        <dbReference type="Proteomes" id="UP000259273"/>
    </source>
</evidence>
<comment type="caution">
    <text evidence="8">The sequence shown here is derived from an EMBL/GenBank/DDBJ whole genome shotgun (WGS) entry which is preliminary data.</text>
</comment>
<dbReference type="InterPro" id="IPR029063">
    <property type="entry name" value="SAM-dependent_MTases_sf"/>
</dbReference>
<keyword evidence="1" id="KW-0963">Cytoplasm</keyword>
<keyword evidence="3 8" id="KW-0489">Methyltransferase</keyword>
<keyword evidence="5" id="KW-0949">S-adenosyl-L-methionine</keyword>
<keyword evidence="4 8" id="KW-0808">Transferase</keyword>
<keyword evidence="2" id="KW-0698">rRNA processing</keyword>
<accession>A0A3C1KRD8</accession>
<dbReference type="EMBL" id="DMND01000208">
    <property type="protein sequence ID" value="HAN29053.1"/>
    <property type="molecule type" value="Genomic_DNA"/>
</dbReference>
<dbReference type="PANTHER" id="PTHR47816">
    <property type="entry name" value="RIBOSOMAL RNA SMALL SUBUNIT METHYLTRANSFERASE C"/>
    <property type="match status" value="1"/>
</dbReference>
<dbReference type="InterPro" id="IPR007848">
    <property type="entry name" value="Small_mtfrase_dom"/>
</dbReference>
<proteinExistence type="predicted"/>
<evidence type="ECO:0000256" key="5">
    <source>
        <dbReference type="ARBA" id="ARBA00022691"/>
    </source>
</evidence>
<dbReference type="CDD" id="cd02440">
    <property type="entry name" value="AdoMet_MTases"/>
    <property type="match status" value="1"/>
</dbReference>
<dbReference type="InterPro" id="IPR058679">
    <property type="entry name" value="RlmG_N"/>
</dbReference>
<evidence type="ECO:0000256" key="1">
    <source>
        <dbReference type="ARBA" id="ARBA00022490"/>
    </source>
</evidence>
<dbReference type="GO" id="GO:0005737">
    <property type="term" value="C:cytoplasm"/>
    <property type="evidence" value="ECO:0007669"/>
    <property type="project" value="InterPro"/>
</dbReference>
<sequence>MSETVDSATAGTPQLCQTPLGDFPLQRYPARRKELLQAWCGADLLLLEAVAQMRPRPTSALVVNDEHGALCTALSASGIATTLWTDSALAAHAAALNTANNGAPAVDVVWSTERPPAAPDIVLLRVPKQKALLRQQLAALAGLLPAGAPLLAAAMDKHTPKGLNEELQHWIGSPHRELGQHKAHLWRAQRAAEPVSAVPEPGNDYPSDALGIPLYALPNVFSREGLDIGTRFLLDQLPALRPVSCAVDLACGNGVIGLTALQAGLAATVWFCDESAQAIASARVNAGRLLPSTADQQTRFLHGDGLLDWTADAPELVLCNPPFHAQHTVDDFVGRRLILQAAQVLAPAGALCLVANRHLDYRSALQAGFKQWRVLAENRKFRVYLAER</sequence>
<dbReference type="GO" id="GO:0008990">
    <property type="term" value="F:rRNA (guanine-N2-)-methyltransferase activity"/>
    <property type="evidence" value="ECO:0007669"/>
    <property type="project" value="InterPro"/>
</dbReference>
<evidence type="ECO:0000256" key="2">
    <source>
        <dbReference type="ARBA" id="ARBA00022552"/>
    </source>
</evidence>
<dbReference type="Proteomes" id="UP000259273">
    <property type="component" value="Unassembled WGS sequence"/>
</dbReference>
<dbReference type="STRING" id="1121937.GCA_000423125_01476"/>
<name>A0A3C1KRD8_9GAMM</name>
<dbReference type="InterPro" id="IPR046977">
    <property type="entry name" value="RsmC/RlmG"/>
</dbReference>
<reference evidence="8 9" key="1">
    <citation type="journal article" date="2018" name="Nat. Biotechnol.">
        <title>A standardized bacterial taxonomy based on genome phylogeny substantially revises the tree of life.</title>
        <authorList>
            <person name="Parks D.H."/>
            <person name="Chuvochina M."/>
            <person name="Waite D.W."/>
            <person name="Rinke C."/>
            <person name="Skarshewski A."/>
            <person name="Chaumeil P.A."/>
            <person name="Hugenholtz P."/>
        </authorList>
    </citation>
    <scope>NUCLEOTIDE SEQUENCE [LARGE SCALE GENOMIC DNA]</scope>
    <source>
        <strain evidence="8">UBA9158</strain>
    </source>
</reference>
<dbReference type="Pfam" id="PF26049">
    <property type="entry name" value="RLMG_N"/>
    <property type="match status" value="1"/>
</dbReference>
<organism evidence="8 9">
    <name type="scientific">Haliea salexigens</name>
    <dbReference type="NCBI Taxonomy" id="287487"/>
    <lineage>
        <taxon>Bacteria</taxon>
        <taxon>Pseudomonadati</taxon>
        <taxon>Pseudomonadota</taxon>
        <taxon>Gammaproteobacteria</taxon>
        <taxon>Cellvibrionales</taxon>
        <taxon>Halieaceae</taxon>
        <taxon>Haliea</taxon>
    </lineage>
</organism>
<dbReference type="InterPro" id="IPR017237">
    <property type="entry name" value="RLMG"/>
</dbReference>
<feature type="domain" description="Methyltransferase small" evidence="6">
    <location>
        <begin position="214"/>
        <end position="384"/>
    </location>
</feature>
<gene>
    <name evidence="8" type="ORF">DCP75_15285</name>
</gene>
<dbReference type="SUPFAM" id="SSF53335">
    <property type="entry name" value="S-adenosyl-L-methionine-dependent methyltransferases"/>
    <property type="match status" value="1"/>
</dbReference>
<dbReference type="Pfam" id="PF05175">
    <property type="entry name" value="MTS"/>
    <property type="match status" value="1"/>
</dbReference>
<dbReference type="AlphaFoldDB" id="A0A3C1KRD8"/>
<evidence type="ECO:0000256" key="3">
    <source>
        <dbReference type="ARBA" id="ARBA00022603"/>
    </source>
</evidence>